<protein>
    <recommendedName>
        <fullName evidence="1">Probable beta-carotene 15,15'-dioxygenase</fullName>
        <ecNumber evidence="1">1.13.11.63</ecNumber>
    </recommendedName>
</protein>
<comment type="similarity">
    <text evidence="1">Belongs to the Brp/Blh beta-carotene diooxygenase family.</text>
</comment>
<feature type="transmembrane region" description="Helical" evidence="1">
    <location>
        <begin position="223"/>
        <end position="243"/>
    </location>
</feature>
<feature type="transmembrane region" description="Helical" evidence="1">
    <location>
        <begin position="180"/>
        <end position="203"/>
    </location>
</feature>
<dbReference type="EC" id="1.13.11.63" evidence="1"/>
<evidence type="ECO:0000256" key="1">
    <source>
        <dbReference type="HAMAP-Rule" id="MF_02093"/>
    </source>
</evidence>
<keyword evidence="1" id="KW-0479">Metal-binding</keyword>
<reference evidence="2 3" key="1">
    <citation type="submission" date="2023-08" db="EMBL/GenBank/DDBJ databases">
        <title>genomic of G39.</title>
        <authorList>
            <person name="Wang Y."/>
        </authorList>
    </citation>
    <scope>NUCLEOTIDE SEQUENCE [LARGE SCALE GENOMIC DNA]</scope>
    <source>
        <strain evidence="2 3">G39</strain>
    </source>
</reference>
<comment type="caution">
    <text evidence="1">Lacks conserved residue(s) required for the propagation of feature annotation.</text>
</comment>
<keyword evidence="3" id="KW-1185">Reference proteome</keyword>
<keyword evidence="1" id="KW-0223">Dioxygenase</keyword>
<name>A0ABT9HMH3_9SPHN</name>
<keyword evidence="1" id="KW-0472">Membrane</keyword>
<keyword evidence="1" id="KW-0812">Transmembrane</keyword>
<keyword evidence="1" id="KW-1003">Cell membrane</keyword>
<dbReference type="InterPro" id="IPR022270">
    <property type="entry name" value="Blh_diox"/>
</dbReference>
<dbReference type="EMBL" id="JAVAIM010000001">
    <property type="protein sequence ID" value="MDP4574346.1"/>
    <property type="molecule type" value="Genomic_DNA"/>
</dbReference>
<gene>
    <name evidence="2" type="ORF">Q9K02_04240</name>
</gene>
<keyword evidence="1" id="KW-1133">Transmembrane helix</keyword>
<dbReference type="RefSeq" id="WP_305931768.1">
    <property type="nucleotide sequence ID" value="NZ_JAVAIM010000001.1"/>
</dbReference>
<dbReference type="Proteomes" id="UP001240639">
    <property type="component" value="Unassembled WGS sequence"/>
</dbReference>
<feature type="transmembrane region" description="Helical" evidence="1">
    <location>
        <begin position="115"/>
        <end position="132"/>
    </location>
</feature>
<feature type="transmembrane region" description="Helical" evidence="1">
    <location>
        <begin position="12"/>
        <end position="34"/>
    </location>
</feature>
<keyword evidence="1" id="KW-0560">Oxidoreductase</keyword>
<keyword evidence="1" id="KW-0408">Iron</keyword>
<comment type="catalytic activity">
    <reaction evidence="1">
        <text>all-trans-beta-carotene + O2 = 2 all-trans-retinal</text>
        <dbReference type="Rhea" id="RHEA:32887"/>
        <dbReference type="ChEBI" id="CHEBI:15379"/>
        <dbReference type="ChEBI" id="CHEBI:17579"/>
        <dbReference type="ChEBI" id="CHEBI:17898"/>
        <dbReference type="EC" id="1.13.11.63"/>
    </reaction>
</comment>
<comment type="function">
    <text evidence="1">Catalyzes the cleavage of beta-carotene at its central double bond (15,15') to yield two molecules of all-trans-retinal.</text>
</comment>
<comment type="subcellular location">
    <subcellularLocation>
        <location evidence="1">Cell membrane</location>
        <topology evidence="1">Multi-pass membrane protein</topology>
    </subcellularLocation>
</comment>
<dbReference type="HAMAP" id="MF_02093">
    <property type="entry name" value="Beta_carotene_diox"/>
    <property type="match status" value="1"/>
</dbReference>
<comment type="cofactor">
    <cofactor evidence="1">
        <name>Fe(2+)</name>
        <dbReference type="ChEBI" id="CHEBI:29033"/>
    </cofactor>
</comment>
<feature type="transmembrane region" description="Helical" evidence="1">
    <location>
        <begin position="152"/>
        <end position="174"/>
    </location>
</feature>
<dbReference type="Pfam" id="PF15461">
    <property type="entry name" value="BCD"/>
    <property type="match status" value="1"/>
</dbReference>
<proteinExistence type="inferred from homology"/>
<evidence type="ECO:0000313" key="3">
    <source>
        <dbReference type="Proteomes" id="UP001240639"/>
    </source>
</evidence>
<organism evidence="2 3">
    <name type="scientific">Qipengyuania profundimaris</name>
    <dbReference type="NCBI Taxonomy" id="3067652"/>
    <lineage>
        <taxon>Bacteria</taxon>
        <taxon>Pseudomonadati</taxon>
        <taxon>Pseudomonadota</taxon>
        <taxon>Alphaproteobacteria</taxon>
        <taxon>Sphingomonadales</taxon>
        <taxon>Erythrobacteraceae</taxon>
        <taxon>Qipengyuania</taxon>
    </lineage>
</organism>
<feature type="transmembrane region" description="Helical" evidence="1">
    <location>
        <begin position="40"/>
        <end position="58"/>
    </location>
</feature>
<comment type="caution">
    <text evidence="2">The sequence shown here is derived from an EMBL/GenBank/DDBJ whole genome shotgun (WGS) entry which is preliminary data.</text>
</comment>
<evidence type="ECO:0000313" key="2">
    <source>
        <dbReference type="EMBL" id="MDP4574346.1"/>
    </source>
</evidence>
<feature type="transmembrane region" description="Helical" evidence="1">
    <location>
        <begin position="70"/>
        <end position="103"/>
    </location>
</feature>
<accession>A0ABT9HMH3</accession>
<sequence>MATRSISGSNRGSRLGAGAPYVFISLFAVAGLAQLAGSDLALAVGLALFVLGLGHGAGDENDGELRAYSLVLVAAYVVTGLAIAALYLAWPVLGLSIFLAFSAWHFARSDSGMDLLPRLAIAGLAVGGSALLRPETTATVFTAALGEAPPALLLLLLAVVGCAALLAAGGSIILRYAGAASAGLAALACLLFHPVLAVGLIFFGMHALPVQQRQVARYGPTQVIKAIALPTAVATLAAAAIALAVWSGWLALELAVALAFGMATPHMLTERLER</sequence>